<feature type="region of interest" description="Disordered" evidence="8">
    <location>
        <begin position="90"/>
        <end position="113"/>
    </location>
</feature>
<dbReference type="GO" id="GO:0000387">
    <property type="term" value="P:spliceosomal snRNP assembly"/>
    <property type="evidence" value="ECO:0007669"/>
    <property type="project" value="InterPro"/>
</dbReference>
<dbReference type="Proteomes" id="UP000440578">
    <property type="component" value="Unassembled WGS sequence"/>
</dbReference>
<dbReference type="PANTHER" id="PTHR21399:SF0">
    <property type="entry name" value="METHYLOSOME SUBUNIT PICLN"/>
    <property type="match status" value="1"/>
</dbReference>
<feature type="compositionally biased region" description="Acidic residues" evidence="8">
    <location>
        <begin position="147"/>
        <end position="170"/>
    </location>
</feature>
<dbReference type="Pfam" id="PF03517">
    <property type="entry name" value="Voldacs"/>
    <property type="match status" value="1"/>
</dbReference>
<comment type="similarity">
    <text evidence="3">Belongs to the pICln (TC 1.A.47) family.</text>
</comment>
<dbReference type="PRINTS" id="PR01348">
    <property type="entry name" value="ICLNCHANNEL"/>
</dbReference>
<dbReference type="Gene3D" id="2.30.29.30">
    <property type="entry name" value="Pleckstrin-homology domain (PH domain)/Phosphotyrosine-binding domain (PTB)"/>
    <property type="match status" value="1"/>
</dbReference>
<reference evidence="9 10" key="1">
    <citation type="submission" date="2019-07" db="EMBL/GenBank/DDBJ databases">
        <title>Draft genome assembly of a fouling barnacle, Amphibalanus amphitrite (Darwin, 1854): The first reference genome for Thecostraca.</title>
        <authorList>
            <person name="Kim W."/>
        </authorList>
    </citation>
    <scope>NUCLEOTIDE SEQUENCE [LARGE SCALE GENOMIC DNA]</scope>
    <source>
        <strain evidence="9">SNU_AA5</strain>
        <tissue evidence="9">Soma without cirri and trophi</tissue>
    </source>
</reference>
<dbReference type="GO" id="GO:0006884">
    <property type="term" value="P:cell volume homeostasis"/>
    <property type="evidence" value="ECO:0007669"/>
    <property type="project" value="InterPro"/>
</dbReference>
<evidence type="ECO:0000256" key="6">
    <source>
        <dbReference type="ARBA" id="ARBA00023242"/>
    </source>
</evidence>
<evidence type="ECO:0000256" key="1">
    <source>
        <dbReference type="ARBA" id="ARBA00004123"/>
    </source>
</evidence>
<keyword evidence="6" id="KW-0539">Nucleus</keyword>
<evidence type="ECO:0000256" key="2">
    <source>
        <dbReference type="ARBA" id="ARBA00004496"/>
    </source>
</evidence>
<dbReference type="OrthoDB" id="19714at2759"/>
<dbReference type="GO" id="GO:0034715">
    <property type="term" value="C:pICln-Sm protein complex"/>
    <property type="evidence" value="ECO:0007669"/>
    <property type="project" value="InterPro"/>
</dbReference>
<name>A0A6A4X0N2_AMPAM</name>
<keyword evidence="10" id="KW-1185">Reference proteome</keyword>
<protein>
    <recommendedName>
        <fullName evidence="4">Methylosome subunit pICln</fullName>
    </recommendedName>
</protein>
<dbReference type="EMBL" id="VIIS01000099">
    <property type="protein sequence ID" value="KAF0313316.1"/>
    <property type="molecule type" value="Genomic_DNA"/>
</dbReference>
<dbReference type="InterPro" id="IPR003521">
    <property type="entry name" value="ICln"/>
</dbReference>
<evidence type="ECO:0000256" key="8">
    <source>
        <dbReference type="SAM" id="MobiDB-lite"/>
    </source>
</evidence>
<evidence type="ECO:0000313" key="10">
    <source>
        <dbReference type="Proteomes" id="UP000440578"/>
    </source>
</evidence>
<dbReference type="GO" id="GO:0005829">
    <property type="term" value="C:cytosol"/>
    <property type="evidence" value="ECO:0007669"/>
    <property type="project" value="InterPro"/>
</dbReference>
<comment type="subcellular location">
    <subcellularLocation>
        <location evidence="2">Cytoplasm</location>
    </subcellularLocation>
    <subcellularLocation>
        <location evidence="1">Nucleus</location>
    </subcellularLocation>
</comment>
<proteinExistence type="inferred from homology"/>
<evidence type="ECO:0000256" key="4">
    <source>
        <dbReference type="ARBA" id="ARBA00015653"/>
    </source>
</evidence>
<gene>
    <name evidence="9" type="primary">CLNS1A</name>
    <name evidence="9" type="ORF">FJT64_016136</name>
</gene>
<comment type="function">
    <text evidence="7">Involved in both the assembly of spliceosomal snRNPs and the methylation of Sm proteins. Chaperone that regulates the assembly of spliceosomal U1, U2, U4 and U5 small nuclear ribonucleoproteins (snRNPs), the building blocks of the spliceosome, and thereby plays an important role in the splicing of cellular pre-mRNAs. Most spliceosomal snRNPs contain a common set of Sm proteins SNRPB, SNRPD1, SNRPD2, SNRPD3, SNRPE, SNRPF and SNRPG that assemble in a heptameric protein ring on the Sm site of the small nuclear RNA to form the core snRNP (Sm core). In the cytosol, the Sm proteins SNRPD1, SNRPD2, SNRPE, SNRPF and SNRPG are trapped in an inactive 6S pICln-Sm complex by the chaperone CLNS1A that controls the assembly of the core snRNP. Dissociation by the SMN complex of CLNS1A from the trapped Sm proteins and their transfer to an SMN-Sm complex triggers the assembly of core snRNPs and their transport to the nucleus.</text>
</comment>
<evidence type="ECO:0000256" key="5">
    <source>
        <dbReference type="ARBA" id="ARBA00022490"/>
    </source>
</evidence>
<dbReference type="InterPro" id="IPR011993">
    <property type="entry name" value="PH-like_dom_sf"/>
</dbReference>
<dbReference type="GO" id="GO:0034709">
    <property type="term" value="C:methylosome"/>
    <property type="evidence" value="ECO:0007669"/>
    <property type="project" value="InterPro"/>
</dbReference>
<evidence type="ECO:0000313" key="9">
    <source>
        <dbReference type="EMBL" id="KAF0313316.1"/>
    </source>
</evidence>
<evidence type="ECO:0000256" key="3">
    <source>
        <dbReference type="ARBA" id="ARBA00007054"/>
    </source>
</evidence>
<dbReference type="GO" id="GO:0006821">
    <property type="term" value="P:chloride transport"/>
    <property type="evidence" value="ECO:0007669"/>
    <property type="project" value="InterPro"/>
</dbReference>
<feature type="region of interest" description="Disordered" evidence="8">
    <location>
        <begin position="136"/>
        <end position="196"/>
    </location>
</feature>
<sequence>MMVVVTSSLPPPTEGVRIEQPSTAAHMGPRALGSGTLYIAESRVAWAGTDGQGFSLEYPHIMLHAVSRDTSAFPHPCLYLMVDAKIGPQGDDAASDGSGGSSDEDAASGSSVTEVRFVPSDGGSLDALFHAMSECQSLHPDPNDSVSADEDDYFVGGDCDAEGDGDDDESGPMSNGGGAGDSGEPMETGQFDDPEE</sequence>
<evidence type="ECO:0000256" key="7">
    <source>
        <dbReference type="ARBA" id="ARBA00045890"/>
    </source>
</evidence>
<organism evidence="9 10">
    <name type="scientific">Amphibalanus amphitrite</name>
    <name type="common">Striped barnacle</name>
    <name type="synonym">Balanus amphitrite</name>
    <dbReference type="NCBI Taxonomy" id="1232801"/>
    <lineage>
        <taxon>Eukaryota</taxon>
        <taxon>Metazoa</taxon>
        <taxon>Ecdysozoa</taxon>
        <taxon>Arthropoda</taxon>
        <taxon>Crustacea</taxon>
        <taxon>Multicrustacea</taxon>
        <taxon>Cirripedia</taxon>
        <taxon>Thoracica</taxon>
        <taxon>Thoracicalcarea</taxon>
        <taxon>Balanomorpha</taxon>
        <taxon>Balanoidea</taxon>
        <taxon>Balanidae</taxon>
        <taxon>Amphibalaninae</taxon>
        <taxon>Amphibalanus</taxon>
    </lineage>
</organism>
<comment type="caution">
    <text evidence="9">The sequence shown here is derived from an EMBL/GenBank/DDBJ whole genome shotgun (WGS) entry which is preliminary data.</text>
</comment>
<dbReference type="PANTHER" id="PTHR21399">
    <property type="entry name" value="CHLORIDE CONDUCTANCE REGULATORY PROTEIN ICLN"/>
    <property type="match status" value="1"/>
</dbReference>
<dbReference type="GO" id="GO:0045292">
    <property type="term" value="P:mRNA cis splicing, via spliceosome"/>
    <property type="evidence" value="ECO:0007669"/>
    <property type="project" value="TreeGrafter"/>
</dbReference>
<keyword evidence="5" id="KW-0963">Cytoplasm</keyword>
<dbReference type="InterPro" id="IPR039924">
    <property type="entry name" value="ICln/Lot5/Saf5"/>
</dbReference>
<dbReference type="GO" id="GO:0005681">
    <property type="term" value="C:spliceosomal complex"/>
    <property type="evidence" value="ECO:0007669"/>
    <property type="project" value="TreeGrafter"/>
</dbReference>
<dbReference type="GO" id="GO:0005886">
    <property type="term" value="C:plasma membrane"/>
    <property type="evidence" value="ECO:0007669"/>
    <property type="project" value="InterPro"/>
</dbReference>
<dbReference type="AlphaFoldDB" id="A0A6A4X0N2"/>
<accession>A0A6A4X0N2</accession>